<evidence type="ECO:0000313" key="3">
    <source>
        <dbReference type="Proteomes" id="UP000269945"/>
    </source>
</evidence>
<dbReference type="Proteomes" id="UP000269945">
    <property type="component" value="Unassembled WGS sequence"/>
</dbReference>
<keyword evidence="3" id="KW-1185">Reference proteome</keyword>
<accession>A0A9X9LR37</accession>
<comment type="caution">
    <text evidence="2">The sequence shown here is derived from an EMBL/GenBank/DDBJ whole genome shotgun (WGS) entry which is preliminary data.</text>
</comment>
<protein>
    <submittedName>
        <fullName evidence="2">Uncharacterized protein</fullName>
    </submittedName>
</protein>
<feature type="compositionally biased region" description="Basic and acidic residues" evidence="1">
    <location>
        <begin position="19"/>
        <end position="34"/>
    </location>
</feature>
<feature type="region of interest" description="Disordered" evidence="1">
    <location>
        <begin position="1"/>
        <end position="49"/>
    </location>
</feature>
<reference evidence="2 3" key="1">
    <citation type="submission" date="2018-10" db="EMBL/GenBank/DDBJ databases">
        <authorList>
            <person name="Ekblom R."/>
            <person name="Jareborg N."/>
        </authorList>
    </citation>
    <scope>NUCLEOTIDE SEQUENCE [LARGE SCALE GENOMIC DNA]</scope>
    <source>
        <tissue evidence="2">Muscle</tissue>
    </source>
</reference>
<proteinExistence type="predicted"/>
<dbReference type="AlphaFoldDB" id="A0A9X9LR37"/>
<gene>
    <name evidence="2" type="ORF">BN2614_LOCUS1</name>
</gene>
<evidence type="ECO:0000313" key="2">
    <source>
        <dbReference type="EMBL" id="VCW81516.1"/>
    </source>
</evidence>
<sequence>MMSRLGSPARRQRGGLHCTRADRAVASKDEESARSARPASPAARRSSPP</sequence>
<feature type="compositionally biased region" description="Low complexity" evidence="1">
    <location>
        <begin position="35"/>
        <end position="49"/>
    </location>
</feature>
<dbReference type="EMBL" id="CYRY02012577">
    <property type="protein sequence ID" value="VCW81516.1"/>
    <property type="molecule type" value="Genomic_DNA"/>
</dbReference>
<evidence type="ECO:0000256" key="1">
    <source>
        <dbReference type="SAM" id="MobiDB-lite"/>
    </source>
</evidence>
<organism evidence="2 3">
    <name type="scientific">Gulo gulo</name>
    <name type="common">Wolverine</name>
    <name type="synonym">Gluton</name>
    <dbReference type="NCBI Taxonomy" id="48420"/>
    <lineage>
        <taxon>Eukaryota</taxon>
        <taxon>Metazoa</taxon>
        <taxon>Chordata</taxon>
        <taxon>Craniata</taxon>
        <taxon>Vertebrata</taxon>
        <taxon>Euteleostomi</taxon>
        <taxon>Mammalia</taxon>
        <taxon>Eutheria</taxon>
        <taxon>Laurasiatheria</taxon>
        <taxon>Carnivora</taxon>
        <taxon>Caniformia</taxon>
        <taxon>Musteloidea</taxon>
        <taxon>Mustelidae</taxon>
        <taxon>Guloninae</taxon>
        <taxon>Gulo</taxon>
    </lineage>
</organism>
<name>A0A9X9LR37_GULGU</name>